<feature type="compositionally biased region" description="Acidic residues" evidence="7">
    <location>
        <begin position="260"/>
        <end position="269"/>
    </location>
</feature>
<feature type="compositionally biased region" description="Polar residues" evidence="7">
    <location>
        <begin position="593"/>
        <end position="603"/>
    </location>
</feature>
<sequence>MPSDFLNELSINMSFRGMSKDLGWSKQKVVKFKNQDYTKLKGLCKESKFEDESFTVEPGHEKNAILSHAFAGKVDEQAVDKYCGYKHDVTWLRPEEIPNCVPILVVRDGPEHASPLPVRQGSYLDDCWFISGCFVLGQFPSLWDQVVPDFNDQIVEGKKYGIYRFRFWVFGKWTEVVIDDRLPTIDNKLIYCSGSTDRTGTEFWGPLLEKAYAKLNTCYLALSWGSLPDALTDLTGGAVEWQSLRDVEKSTAAPPTEQGVSDENEDSNDENGSGNEDLVSEYSSSDSEDGACQDVDDSNQDQSSEEDHIYEDSEKDTSGQAIMISVDDENNVTVTEYSQVDDADSCTDHSLDVCAKTTATDGNGFSMEAGPSTETETVTDASNLEPERRCDVSNVEPSAIPANACVLEEPIHLQGQVVETCSPESVMTSQASTVDMPQSASHELVSDTKEVASLQEQKSGAVENALPSETPLEESVQLIGKGFADNGDDRNVADRTNGFVEGNIAQPIGEDSPLHQATNPTLSTNHSETATNVVSSEKILPQTQAKKSTSVFSFRKKKNVMEETNQLQGGVDNVNNGLAADGSFRVANADTLTMSPTTRSSTENDVEQVSVPEALPKMAENPKKSSGSFLFRTKSTKRTPKDPDEHLEGKKDPPELGLALKDEGPVEEDKDHEVSPQTDVTNPEASQTNGKPNGDGWKTLKKSTGGFLFKKKEQSASEVVETKDGAPQETNKNLGGQLTLEGISHGGSLNGSCENDNSKTNSEPKNENKQTVMSKEQKREMENLQLRIQLRRKESADSLAASKKAIELECRRILEQQLKDVEREEKEKLERDINDMKEETAENIRKAEEERERKTREEKDEIERKAREERESQDSKHEAEAADQKALMEKRMHAELRMLQNVDPAVKLIKLFDMMLHDLHFSSLICAAINDDMNTPPTHKSNGLFTKHVYAVTDLKKIGFHDVPELYEPEDGHGQQIIKEIRLIRLQNPYGKLPAQPCNTVLRPGNRSRSTSDASDNEEDTEDNSDSVEDIPPKDTVQAETISYEWNGWFSDNSPIWNKISKEKVEELGLIRDPTDGQFWMSFDDFCKEFTEIAVCRYVSNSLVGSVIRGGAKSWSEKLFDGKWGPDNCGGDFKSVRFFENPQYSFDVARCDEQVIIILSQEDARHKSNKPYQDIGFFIMRIEINRTSKVRCFKDKTNAIEGVYKQKRAVMIRRLMQPGRYCIIPTTRKPQQLTEEIPFTLRILTSCDCDARQLISLRELFPSLTAKLERGQLALGKMLSAPTSPNLVTVYVRSVEGLQKSKVKPLPGAKRSLPDPYVVVECEGETTKSHVVWNSVSPRFNIMAMFYRKSRTSVIHFKVFNHNTFKDAFMGEYTLKLSDSHQDGQHLHYICKLQTGIPSKDTGAKMKLDVTLYERLEAV</sequence>
<keyword evidence="4" id="KW-0788">Thiol protease</keyword>
<dbReference type="GO" id="GO:0006508">
    <property type="term" value="P:proteolysis"/>
    <property type="evidence" value="ECO:0007669"/>
    <property type="project" value="UniProtKB-KW"/>
</dbReference>
<feature type="domain" description="Calpain catalytic" evidence="9">
    <location>
        <begin position="895"/>
        <end position="1099"/>
    </location>
</feature>
<feature type="compositionally biased region" description="Basic and acidic residues" evidence="7">
    <location>
        <begin position="710"/>
        <end position="726"/>
    </location>
</feature>
<feature type="compositionally biased region" description="Basic and acidic residues" evidence="7">
    <location>
        <begin position="305"/>
        <end position="317"/>
    </location>
</feature>
<dbReference type="PANTHER" id="PTHR10183">
    <property type="entry name" value="CALPAIN"/>
    <property type="match status" value="1"/>
</dbReference>
<evidence type="ECO:0000256" key="3">
    <source>
        <dbReference type="ARBA" id="ARBA00022801"/>
    </source>
</evidence>
<dbReference type="InterPro" id="IPR000008">
    <property type="entry name" value="C2_dom"/>
</dbReference>
<feature type="compositionally biased region" description="Basic and acidic residues" evidence="7">
    <location>
        <begin position="639"/>
        <end position="674"/>
    </location>
</feature>
<dbReference type="SUPFAM" id="SSF49562">
    <property type="entry name" value="C2 domain (Calcium/lipid-binding domain, CaLB)"/>
    <property type="match status" value="1"/>
</dbReference>
<dbReference type="InterPro" id="IPR022682">
    <property type="entry name" value="Calpain_domain_III"/>
</dbReference>
<dbReference type="InterPro" id="IPR036213">
    <property type="entry name" value="Calpain_III_sf"/>
</dbReference>
<evidence type="ECO:0000313" key="11">
    <source>
        <dbReference type="Proteomes" id="UP000192578"/>
    </source>
</evidence>
<feature type="region of interest" description="Disordered" evidence="7">
    <location>
        <begin position="995"/>
        <end position="1034"/>
    </location>
</feature>
<evidence type="ECO:0000256" key="1">
    <source>
        <dbReference type="ARBA" id="ARBA00007623"/>
    </source>
</evidence>
<feature type="compositionally biased region" description="Acidic residues" evidence="7">
    <location>
        <begin position="286"/>
        <end position="299"/>
    </location>
</feature>
<dbReference type="InterPro" id="IPR022683">
    <property type="entry name" value="Calpain_III"/>
</dbReference>
<dbReference type="InterPro" id="IPR022684">
    <property type="entry name" value="Calpain_cysteine_protease"/>
</dbReference>
<feature type="active site" evidence="5">
    <location>
        <position position="127"/>
    </location>
</feature>
<dbReference type="PROSITE" id="PS50203">
    <property type="entry name" value="CALPAIN_CAT"/>
    <property type="match status" value="2"/>
</dbReference>
<feature type="region of interest" description="Disordered" evidence="7">
    <location>
        <begin position="593"/>
        <end position="780"/>
    </location>
</feature>
<reference evidence="11" key="1">
    <citation type="submission" date="2017-01" db="EMBL/GenBank/DDBJ databases">
        <title>Comparative genomics of anhydrobiosis in the tardigrade Hypsibius dujardini.</title>
        <authorList>
            <person name="Yoshida Y."/>
            <person name="Koutsovoulos G."/>
            <person name="Laetsch D."/>
            <person name="Stevens L."/>
            <person name="Kumar S."/>
            <person name="Horikawa D."/>
            <person name="Ishino K."/>
            <person name="Komine S."/>
            <person name="Tomita M."/>
            <person name="Blaxter M."/>
            <person name="Arakawa K."/>
        </authorList>
    </citation>
    <scope>NUCLEOTIDE SEQUENCE [LARGE SCALE GENOMIC DNA]</scope>
    <source>
        <strain evidence="11">Z151</strain>
    </source>
</reference>
<dbReference type="Pfam" id="PF00648">
    <property type="entry name" value="Peptidase_C2"/>
    <property type="match status" value="3"/>
</dbReference>
<comment type="caution">
    <text evidence="6">Lacks conserved residue(s) required for the propagation of feature annotation.</text>
</comment>
<name>A0A1W0WXP8_HYPEX</name>
<evidence type="ECO:0000256" key="6">
    <source>
        <dbReference type="PROSITE-ProRule" id="PRU00239"/>
    </source>
</evidence>
<dbReference type="SUPFAM" id="SSF54001">
    <property type="entry name" value="Cysteine proteinases"/>
    <property type="match status" value="2"/>
</dbReference>
<feature type="compositionally biased region" description="Polar residues" evidence="7">
    <location>
        <begin position="675"/>
        <end position="691"/>
    </location>
</feature>
<feature type="domain" description="C2" evidence="8">
    <location>
        <begin position="1269"/>
        <end position="1390"/>
    </location>
</feature>
<dbReference type="PRINTS" id="PR00704">
    <property type="entry name" value="CALPAIN"/>
</dbReference>
<evidence type="ECO:0000256" key="7">
    <source>
        <dbReference type="SAM" id="MobiDB-lite"/>
    </source>
</evidence>
<evidence type="ECO:0000259" key="8">
    <source>
        <dbReference type="PROSITE" id="PS50004"/>
    </source>
</evidence>
<dbReference type="SMART" id="SM00720">
    <property type="entry name" value="calpain_III"/>
    <property type="match status" value="1"/>
</dbReference>
<evidence type="ECO:0000256" key="5">
    <source>
        <dbReference type="PIRSR" id="PIRSR622684-1"/>
    </source>
</evidence>
<evidence type="ECO:0000313" key="10">
    <source>
        <dbReference type="EMBL" id="OQV19987.1"/>
    </source>
</evidence>
<keyword evidence="3" id="KW-0378">Hydrolase</keyword>
<dbReference type="PROSITE" id="PS50004">
    <property type="entry name" value="C2"/>
    <property type="match status" value="1"/>
</dbReference>
<accession>A0A1W0WXP8</accession>
<gene>
    <name evidence="10" type="ORF">BV898_05991</name>
</gene>
<dbReference type="PANTHER" id="PTHR10183:SF379">
    <property type="entry name" value="CALPAIN-5"/>
    <property type="match status" value="1"/>
</dbReference>
<dbReference type="Gene3D" id="3.90.70.10">
    <property type="entry name" value="Cysteine proteinases"/>
    <property type="match status" value="1"/>
</dbReference>
<dbReference type="InterPro" id="IPR001300">
    <property type="entry name" value="Peptidase_C2_calpain_cat"/>
</dbReference>
<keyword evidence="2" id="KW-0645">Protease</keyword>
<evidence type="ECO:0000256" key="4">
    <source>
        <dbReference type="ARBA" id="ARBA00022807"/>
    </source>
</evidence>
<protein>
    <submittedName>
        <fullName evidence="10">Calpain-5</fullName>
    </submittedName>
</protein>
<dbReference type="GO" id="GO:0004198">
    <property type="term" value="F:calcium-dependent cysteine-type endopeptidase activity"/>
    <property type="evidence" value="ECO:0007669"/>
    <property type="project" value="InterPro"/>
</dbReference>
<keyword evidence="11" id="KW-1185">Reference proteome</keyword>
<dbReference type="OrthoDB" id="424753at2759"/>
<dbReference type="Pfam" id="PF00168">
    <property type="entry name" value="C2"/>
    <property type="match status" value="1"/>
</dbReference>
<feature type="region of interest" description="Disordered" evidence="7">
    <location>
        <begin position="245"/>
        <end position="318"/>
    </location>
</feature>
<dbReference type="Gene3D" id="2.60.120.380">
    <property type="match status" value="1"/>
</dbReference>
<dbReference type="SMART" id="SM00239">
    <property type="entry name" value="C2"/>
    <property type="match status" value="1"/>
</dbReference>
<evidence type="ECO:0000259" key="9">
    <source>
        <dbReference type="PROSITE" id="PS50203"/>
    </source>
</evidence>
<dbReference type="Gene3D" id="2.60.40.150">
    <property type="entry name" value="C2 domain"/>
    <property type="match status" value="1"/>
</dbReference>
<feature type="compositionally biased region" description="Polar residues" evidence="7">
    <location>
        <begin position="750"/>
        <end position="761"/>
    </location>
</feature>
<dbReference type="SMART" id="SM00230">
    <property type="entry name" value="CysPc"/>
    <property type="match status" value="1"/>
</dbReference>
<dbReference type="EMBL" id="MTYJ01000034">
    <property type="protein sequence ID" value="OQV19987.1"/>
    <property type="molecule type" value="Genomic_DNA"/>
</dbReference>
<dbReference type="SUPFAM" id="SSF49758">
    <property type="entry name" value="Calpain large subunit, middle domain (domain III)"/>
    <property type="match status" value="1"/>
</dbReference>
<feature type="region of interest" description="Disordered" evidence="7">
    <location>
        <begin position="822"/>
        <end position="883"/>
    </location>
</feature>
<organism evidence="10 11">
    <name type="scientific">Hypsibius exemplaris</name>
    <name type="common">Freshwater tardigrade</name>
    <dbReference type="NCBI Taxonomy" id="2072580"/>
    <lineage>
        <taxon>Eukaryota</taxon>
        <taxon>Metazoa</taxon>
        <taxon>Ecdysozoa</taxon>
        <taxon>Tardigrada</taxon>
        <taxon>Eutardigrada</taxon>
        <taxon>Parachela</taxon>
        <taxon>Hypsibioidea</taxon>
        <taxon>Hypsibiidae</taxon>
        <taxon>Hypsibius</taxon>
    </lineage>
</organism>
<evidence type="ECO:0000256" key="2">
    <source>
        <dbReference type="ARBA" id="ARBA00022670"/>
    </source>
</evidence>
<dbReference type="GO" id="GO:0005737">
    <property type="term" value="C:cytoplasm"/>
    <property type="evidence" value="ECO:0007669"/>
    <property type="project" value="TreeGrafter"/>
</dbReference>
<dbReference type="InterPro" id="IPR038765">
    <property type="entry name" value="Papain-like_cys_pep_sf"/>
</dbReference>
<dbReference type="InterPro" id="IPR035892">
    <property type="entry name" value="C2_domain_sf"/>
</dbReference>
<comment type="caution">
    <text evidence="10">The sequence shown here is derived from an EMBL/GenBank/DDBJ whole genome shotgun (WGS) entry which is preliminary data.</text>
</comment>
<proteinExistence type="inferred from homology"/>
<feature type="compositionally biased region" description="Acidic residues" evidence="7">
    <location>
        <begin position="1015"/>
        <end position="1029"/>
    </location>
</feature>
<comment type="similarity">
    <text evidence="1">Belongs to the peptidase C2 family.</text>
</comment>
<dbReference type="Proteomes" id="UP000192578">
    <property type="component" value="Unassembled WGS sequence"/>
</dbReference>
<dbReference type="Pfam" id="PF01067">
    <property type="entry name" value="Calpain_III"/>
    <property type="match status" value="1"/>
</dbReference>
<feature type="domain" description="Calpain catalytic" evidence="9">
    <location>
        <begin position="48"/>
        <end position="250"/>
    </location>
</feature>